<evidence type="ECO:0000256" key="2">
    <source>
        <dbReference type="SAM" id="MobiDB-lite"/>
    </source>
</evidence>
<dbReference type="GO" id="GO:0006310">
    <property type="term" value="P:DNA recombination"/>
    <property type="evidence" value="ECO:0007669"/>
    <property type="project" value="UniProtKB-KW"/>
</dbReference>
<name>A0AAV7CX80_ENGPU</name>
<feature type="region of interest" description="Disordered" evidence="2">
    <location>
        <begin position="360"/>
        <end position="383"/>
    </location>
</feature>
<evidence type="ECO:0000313" key="4">
    <source>
        <dbReference type="Proteomes" id="UP000824782"/>
    </source>
</evidence>
<dbReference type="InterPro" id="IPR013762">
    <property type="entry name" value="Integrase-like_cat_sf"/>
</dbReference>
<dbReference type="GO" id="GO:0003677">
    <property type="term" value="F:DNA binding"/>
    <property type="evidence" value="ECO:0007669"/>
    <property type="project" value="InterPro"/>
</dbReference>
<dbReference type="Proteomes" id="UP000824782">
    <property type="component" value="Unassembled WGS sequence"/>
</dbReference>
<evidence type="ECO:0000313" key="3">
    <source>
        <dbReference type="EMBL" id="KAG8589765.1"/>
    </source>
</evidence>
<dbReference type="Gene3D" id="1.10.443.10">
    <property type="entry name" value="Intergrase catalytic core"/>
    <property type="match status" value="1"/>
</dbReference>
<dbReference type="SUPFAM" id="SSF56349">
    <property type="entry name" value="DNA breaking-rejoining enzymes"/>
    <property type="match status" value="1"/>
</dbReference>
<dbReference type="GO" id="GO:0015074">
    <property type="term" value="P:DNA integration"/>
    <property type="evidence" value="ECO:0007669"/>
    <property type="project" value="InterPro"/>
</dbReference>
<feature type="compositionally biased region" description="Polar residues" evidence="2">
    <location>
        <begin position="360"/>
        <end position="376"/>
    </location>
</feature>
<organism evidence="3 4">
    <name type="scientific">Engystomops pustulosus</name>
    <name type="common">Tungara frog</name>
    <name type="synonym">Physalaemus pustulosus</name>
    <dbReference type="NCBI Taxonomy" id="76066"/>
    <lineage>
        <taxon>Eukaryota</taxon>
        <taxon>Metazoa</taxon>
        <taxon>Chordata</taxon>
        <taxon>Craniata</taxon>
        <taxon>Vertebrata</taxon>
        <taxon>Euteleostomi</taxon>
        <taxon>Amphibia</taxon>
        <taxon>Batrachia</taxon>
        <taxon>Anura</taxon>
        <taxon>Neobatrachia</taxon>
        <taxon>Hyloidea</taxon>
        <taxon>Leptodactylidae</taxon>
        <taxon>Leiuperinae</taxon>
        <taxon>Engystomops</taxon>
    </lineage>
</organism>
<dbReference type="AlphaFoldDB" id="A0AAV7CX80"/>
<proteinExistence type="predicted"/>
<reference evidence="3" key="1">
    <citation type="thesis" date="2020" institute="ProQuest LLC" country="789 East Eisenhower Parkway, Ann Arbor, MI, USA">
        <title>Comparative Genomics and Chromosome Evolution.</title>
        <authorList>
            <person name="Mudd A.B."/>
        </authorList>
    </citation>
    <scope>NUCLEOTIDE SEQUENCE</scope>
    <source>
        <strain evidence="3">237g6f4</strain>
        <tissue evidence="3">Blood</tissue>
    </source>
</reference>
<dbReference type="EMBL" id="WNYA01000002">
    <property type="protein sequence ID" value="KAG8589765.1"/>
    <property type="molecule type" value="Genomic_DNA"/>
</dbReference>
<protein>
    <recommendedName>
        <fullName evidence="5">Tyr recombinase domain-containing protein</fullName>
    </recommendedName>
</protein>
<evidence type="ECO:0008006" key="5">
    <source>
        <dbReference type="Google" id="ProtNLM"/>
    </source>
</evidence>
<dbReference type="PANTHER" id="PTHR33066">
    <property type="entry name" value="INTEGRASE_SAM-LIKE_N DOMAIN-CONTAINING PROTEIN"/>
    <property type="match status" value="1"/>
</dbReference>
<keyword evidence="4" id="KW-1185">Reference proteome</keyword>
<keyword evidence="1" id="KW-0233">DNA recombination</keyword>
<comment type="caution">
    <text evidence="3">The sequence shown here is derived from an EMBL/GenBank/DDBJ whole genome shotgun (WGS) entry which is preliminary data.</text>
</comment>
<sequence length="585" mass="65061">MDHQLGKVQSYSQQSNCLLGYTTKFQSPDVLPTRGKKEPYDSKDAVISATSVLHNKRGYESVGASDRLHRSSPMVPESYKDLSELDSVILGQRSLAPRSKDPTTSIHKVIPSVVDRRRSSEKGSSLVSLANKGHSDGCESVRMGGISGRRVSSRAMVLDDSEAILKPSRVEGGLGSSKGSFSISERLPYQSLLRQCDDGSLSPPSRGHQESRPVAAIKKNFHLGREQHFVPNSYTFKRESEWDSRLPESEVDRPSRMVSKPRNLWPDNTEMGSSSVRPLRYQGKCQNRSFLLAAKRCLDLSERCIQSQVGRTLNVCLPSNAVDIQDDTKNYHGQSKSNCDSSFLAQEELVCNTKSISNSRPNITPISEGPSSSGTHIPSRPAKPEAFGLDPEWGLLRSKGLSDSVISTLKVLDFLQAGFEKGLKTNTLKVSSDFHRNQEIILPSFCQEPKNPKEMAWHSLDVKRALLQYLKQTESWRQDHNILLQYGGRNKGRKASKASIARWIQSVIRAAYTTQRLETPGKVKAHSTRAMAASWAEKKGASIEEICRAATWSSHMTFAKHYRLDLHCARELAFGRKVLQAVVPP</sequence>
<evidence type="ECO:0000256" key="1">
    <source>
        <dbReference type="ARBA" id="ARBA00023172"/>
    </source>
</evidence>
<accession>A0AAV7CX80</accession>
<gene>
    <name evidence="3" type="ORF">GDO81_006517</name>
</gene>
<feature type="region of interest" description="Disordered" evidence="2">
    <location>
        <begin position="253"/>
        <end position="275"/>
    </location>
</feature>
<dbReference type="PANTHER" id="PTHR33066:SF2">
    <property type="entry name" value="FILAGGRIN-2-LIKE"/>
    <property type="match status" value="1"/>
</dbReference>
<dbReference type="InterPro" id="IPR011010">
    <property type="entry name" value="DNA_brk_join_enz"/>
</dbReference>